<gene>
    <name evidence="1" type="ORF">SAMN06296052_1149</name>
</gene>
<reference evidence="2" key="1">
    <citation type="submission" date="2017-06" db="EMBL/GenBank/DDBJ databases">
        <authorList>
            <person name="Varghese N."/>
            <person name="Submissions S."/>
        </authorList>
    </citation>
    <scope>NUCLEOTIDE SEQUENCE [LARGE SCALE GENOMIC DNA]</scope>
    <source>
        <strain evidence="2">NKM1</strain>
    </source>
</reference>
<dbReference type="Proteomes" id="UP000198432">
    <property type="component" value="Unassembled WGS sequence"/>
</dbReference>
<proteinExistence type="predicted"/>
<dbReference type="AlphaFoldDB" id="A0A239HJJ5"/>
<dbReference type="OrthoDB" id="9765926at2"/>
<accession>A0A239HJJ5</accession>
<dbReference type="RefSeq" id="WP_089320054.1">
    <property type="nucleotide sequence ID" value="NZ_FZOQ01000014.1"/>
</dbReference>
<organism evidence="1 2">
    <name type="scientific">Pontibacter ummariensis</name>
    <dbReference type="NCBI Taxonomy" id="1610492"/>
    <lineage>
        <taxon>Bacteria</taxon>
        <taxon>Pseudomonadati</taxon>
        <taxon>Bacteroidota</taxon>
        <taxon>Cytophagia</taxon>
        <taxon>Cytophagales</taxon>
        <taxon>Hymenobacteraceae</taxon>
        <taxon>Pontibacter</taxon>
    </lineage>
</organism>
<evidence type="ECO:0000313" key="1">
    <source>
        <dbReference type="EMBL" id="SNS81315.1"/>
    </source>
</evidence>
<sequence length="159" mass="17065">MARIQLAKVCGTASQNPGITRRHYWDTVARTEVMLEEAQGSTCSNEVLPKGTLVDSWYEGSTLVEVKTVWDGTGRAPRAGGYTEQIRTENAGGGGETVCGLKIDDVIVSGTGSEYTITVIISGYSGAVEYSLNQFVDVQDSNVFTGLQPGQYIAYARAK</sequence>
<name>A0A239HJJ5_9BACT</name>
<protein>
    <submittedName>
        <fullName evidence="1">Uncharacterized protein</fullName>
    </submittedName>
</protein>
<evidence type="ECO:0000313" key="2">
    <source>
        <dbReference type="Proteomes" id="UP000198432"/>
    </source>
</evidence>
<keyword evidence="2" id="KW-1185">Reference proteome</keyword>
<dbReference type="EMBL" id="FZOQ01000014">
    <property type="protein sequence ID" value="SNS81315.1"/>
    <property type="molecule type" value="Genomic_DNA"/>
</dbReference>